<sequence>MPKITYVAADRSEQTLDLPVGTTVMRGALSNDIDGIVGQCGGYTQCASCHVYVDQDSAAALDPVGPEEDEMLEFTACPREPNSRLSCQLKVGEDLDGLRVLLPERQG</sequence>
<dbReference type="Gene3D" id="3.10.20.30">
    <property type="match status" value="1"/>
</dbReference>
<evidence type="ECO:0000259" key="7">
    <source>
        <dbReference type="PROSITE" id="PS51085"/>
    </source>
</evidence>
<reference evidence="8 9" key="1">
    <citation type="journal article" date="2015" name="Int. J. Syst. Evol. Microbiol.">
        <title>Streptomyces gilvifuscus sp. nov., an actinomycete that produces antibacterial compounds isolated from soil.</title>
        <authorList>
            <person name="Nguyen T.M."/>
            <person name="Kim J."/>
        </authorList>
    </citation>
    <scope>NUCLEOTIDE SEQUENCE [LARGE SCALE GENOMIC DNA]</scope>
    <source>
        <strain evidence="8 9">T113</strain>
    </source>
</reference>
<evidence type="ECO:0000313" key="9">
    <source>
        <dbReference type="Proteomes" id="UP001221328"/>
    </source>
</evidence>
<dbReference type="Pfam" id="PF00111">
    <property type="entry name" value="Fer2"/>
    <property type="match status" value="1"/>
</dbReference>
<dbReference type="RefSeq" id="WP_200699686.1">
    <property type="nucleotide sequence ID" value="NZ_JAQOSK010000009.1"/>
</dbReference>
<comment type="similarity">
    <text evidence="1">Belongs to the adrenodoxin/putidaredoxin family.</text>
</comment>
<evidence type="ECO:0000256" key="2">
    <source>
        <dbReference type="ARBA" id="ARBA00022714"/>
    </source>
</evidence>
<dbReference type="CDD" id="cd00207">
    <property type="entry name" value="fer2"/>
    <property type="match status" value="1"/>
</dbReference>
<gene>
    <name evidence="8" type="ORF">PO587_24225</name>
</gene>
<keyword evidence="2" id="KW-0001">2Fe-2S</keyword>
<proteinExistence type="inferred from homology"/>
<name>A0ABT5FYP0_9ACTN</name>
<organism evidence="8 9">
    <name type="scientific">Streptomyces gilvifuscus</name>
    <dbReference type="NCBI Taxonomy" id="1550617"/>
    <lineage>
        <taxon>Bacteria</taxon>
        <taxon>Bacillati</taxon>
        <taxon>Actinomycetota</taxon>
        <taxon>Actinomycetes</taxon>
        <taxon>Kitasatosporales</taxon>
        <taxon>Streptomycetaceae</taxon>
        <taxon>Streptomyces</taxon>
    </lineage>
</organism>
<keyword evidence="3" id="KW-0479">Metal-binding</keyword>
<evidence type="ECO:0000256" key="1">
    <source>
        <dbReference type="ARBA" id="ARBA00010914"/>
    </source>
</evidence>
<accession>A0ABT5FYP0</accession>
<dbReference type="PRINTS" id="PR00355">
    <property type="entry name" value="ADRENODOXIN"/>
</dbReference>
<evidence type="ECO:0000256" key="3">
    <source>
        <dbReference type="ARBA" id="ARBA00022723"/>
    </source>
</evidence>
<dbReference type="PANTHER" id="PTHR23426:SF65">
    <property type="entry name" value="FERREDOXIN-2, MITOCHONDRIAL"/>
    <property type="match status" value="1"/>
</dbReference>
<evidence type="ECO:0000256" key="5">
    <source>
        <dbReference type="ARBA" id="ARBA00023014"/>
    </source>
</evidence>
<dbReference type="Proteomes" id="UP001221328">
    <property type="component" value="Unassembled WGS sequence"/>
</dbReference>
<dbReference type="PANTHER" id="PTHR23426">
    <property type="entry name" value="FERREDOXIN/ADRENODOXIN"/>
    <property type="match status" value="1"/>
</dbReference>
<keyword evidence="5" id="KW-0411">Iron-sulfur</keyword>
<comment type="caution">
    <text evidence="8">The sequence shown here is derived from an EMBL/GenBank/DDBJ whole genome shotgun (WGS) entry which is preliminary data.</text>
</comment>
<dbReference type="InterPro" id="IPR036010">
    <property type="entry name" value="2Fe-2S_ferredoxin-like_sf"/>
</dbReference>
<comment type="cofactor">
    <cofactor evidence="6">
        <name>[2Fe-2S] cluster</name>
        <dbReference type="ChEBI" id="CHEBI:190135"/>
    </cofactor>
</comment>
<evidence type="ECO:0000256" key="6">
    <source>
        <dbReference type="ARBA" id="ARBA00034078"/>
    </source>
</evidence>
<evidence type="ECO:0000256" key="4">
    <source>
        <dbReference type="ARBA" id="ARBA00023004"/>
    </source>
</evidence>
<protein>
    <submittedName>
        <fullName evidence="8">2Fe-2S iron-sulfur cluster-binding protein</fullName>
    </submittedName>
</protein>
<dbReference type="InterPro" id="IPR001041">
    <property type="entry name" value="2Fe-2S_ferredoxin-type"/>
</dbReference>
<feature type="domain" description="2Fe-2S ferredoxin-type" evidence="7">
    <location>
        <begin position="2"/>
        <end position="106"/>
    </location>
</feature>
<dbReference type="InterPro" id="IPR001055">
    <property type="entry name" value="Adrenodoxin-like"/>
</dbReference>
<dbReference type="InterPro" id="IPR012675">
    <property type="entry name" value="Beta-grasp_dom_sf"/>
</dbReference>
<evidence type="ECO:0000313" key="8">
    <source>
        <dbReference type="EMBL" id="MDC2957565.1"/>
    </source>
</evidence>
<keyword evidence="9" id="KW-1185">Reference proteome</keyword>
<dbReference type="PROSITE" id="PS51085">
    <property type="entry name" value="2FE2S_FER_2"/>
    <property type="match status" value="1"/>
</dbReference>
<dbReference type="SUPFAM" id="SSF54292">
    <property type="entry name" value="2Fe-2S ferredoxin-like"/>
    <property type="match status" value="1"/>
</dbReference>
<dbReference type="EMBL" id="JAQOSK010000009">
    <property type="protein sequence ID" value="MDC2957565.1"/>
    <property type="molecule type" value="Genomic_DNA"/>
</dbReference>
<keyword evidence="4" id="KW-0408">Iron</keyword>